<evidence type="ECO:0000256" key="10">
    <source>
        <dbReference type="RuleBase" id="RU000488"/>
    </source>
</evidence>
<dbReference type="PRINTS" id="PR00926">
    <property type="entry name" value="MITOCARRIER"/>
</dbReference>
<dbReference type="PANTHER" id="PTHR45624:SF45">
    <property type="entry name" value="MITOCHONDRIAL CARRIER"/>
    <property type="match status" value="1"/>
</dbReference>
<evidence type="ECO:0000256" key="5">
    <source>
        <dbReference type="ARBA" id="ARBA00022737"/>
    </source>
</evidence>
<dbReference type="GO" id="GO:0000064">
    <property type="term" value="F:L-ornithine transmembrane transporter activity"/>
    <property type="evidence" value="ECO:0007669"/>
    <property type="project" value="TreeGrafter"/>
</dbReference>
<gene>
    <name evidence="11" type="ORF">H4219_001530</name>
</gene>
<dbReference type="Proteomes" id="UP001150538">
    <property type="component" value="Unassembled WGS sequence"/>
</dbReference>
<organism evidence="11 12">
    <name type="scientific">Mycoemilia scoparia</name>
    <dbReference type="NCBI Taxonomy" id="417184"/>
    <lineage>
        <taxon>Eukaryota</taxon>
        <taxon>Fungi</taxon>
        <taxon>Fungi incertae sedis</taxon>
        <taxon>Zoopagomycota</taxon>
        <taxon>Kickxellomycotina</taxon>
        <taxon>Kickxellomycetes</taxon>
        <taxon>Kickxellales</taxon>
        <taxon>Kickxellaceae</taxon>
        <taxon>Mycoemilia</taxon>
    </lineage>
</organism>
<feature type="repeat" description="Solcar" evidence="9">
    <location>
        <begin position="97"/>
        <end position="190"/>
    </location>
</feature>
<evidence type="ECO:0000256" key="3">
    <source>
        <dbReference type="ARBA" id="ARBA00022448"/>
    </source>
</evidence>
<protein>
    <recommendedName>
        <fullName evidence="13">Mitochondrial carrier</fullName>
    </recommendedName>
</protein>
<dbReference type="InterPro" id="IPR018108">
    <property type="entry name" value="MCP_transmembrane"/>
</dbReference>
<keyword evidence="6" id="KW-1133">Transmembrane helix</keyword>
<dbReference type="EMBL" id="JANBPU010000017">
    <property type="protein sequence ID" value="KAJ1920157.1"/>
    <property type="molecule type" value="Genomic_DNA"/>
</dbReference>
<evidence type="ECO:0000256" key="8">
    <source>
        <dbReference type="ARBA" id="ARBA00023136"/>
    </source>
</evidence>
<evidence type="ECO:0000313" key="12">
    <source>
        <dbReference type="Proteomes" id="UP001150538"/>
    </source>
</evidence>
<keyword evidence="12" id="KW-1185">Reference proteome</keyword>
<dbReference type="SUPFAM" id="SSF103506">
    <property type="entry name" value="Mitochondrial carrier"/>
    <property type="match status" value="1"/>
</dbReference>
<dbReference type="InterPro" id="IPR002067">
    <property type="entry name" value="MCP"/>
</dbReference>
<evidence type="ECO:0008006" key="13">
    <source>
        <dbReference type="Google" id="ProtNLM"/>
    </source>
</evidence>
<feature type="repeat" description="Solcar" evidence="9">
    <location>
        <begin position="3"/>
        <end position="88"/>
    </location>
</feature>
<reference evidence="11" key="1">
    <citation type="submission" date="2022-07" db="EMBL/GenBank/DDBJ databases">
        <title>Phylogenomic reconstructions and comparative analyses of Kickxellomycotina fungi.</title>
        <authorList>
            <person name="Reynolds N.K."/>
            <person name="Stajich J.E."/>
            <person name="Barry K."/>
            <person name="Grigoriev I.V."/>
            <person name="Crous P."/>
            <person name="Smith M.E."/>
        </authorList>
    </citation>
    <scope>NUCLEOTIDE SEQUENCE</scope>
    <source>
        <strain evidence="11">NBRC 100468</strain>
    </source>
</reference>
<evidence type="ECO:0000256" key="2">
    <source>
        <dbReference type="ARBA" id="ARBA00006375"/>
    </source>
</evidence>
<dbReference type="Gene3D" id="1.50.40.10">
    <property type="entry name" value="Mitochondrial carrier domain"/>
    <property type="match status" value="1"/>
</dbReference>
<dbReference type="Pfam" id="PF00153">
    <property type="entry name" value="Mito_carr"/>
    <property type="match status" value="3"/>
</dbReference>
<evidence type="ECO:0000256" key="6">
    <source>
        <dbReference type="ARBA" id="ARBA00022989"/>
    </source>
</evidence>
<dbReference type="PANTHER" id="PTHR45624">
    <property type="entry name" value="MITOCHONDRIAL BASIC AMINO ACIDS TRANSPORTER-RELATED"/>
    <property type="match status" value="1"/>
</dbReference>
<dbReference type="InterPro" id="IPR023395">
    <property type="entry name" value="MCP_dom_sf"/>
</dbReference>
<proteinExistence type="inferred from homology"/>
<keyword evidence="4 9" id="KW-0812">Transmembrane</keyword>
<keyword evidence="3 10" id="KW-0813">Transport</keyword>
<name>A0A9W8A091_9FUNG</name>
<dbReference type="OrthoDB" id="14252at2759"/>
<evidence type="ECO:0000256" key="9">
    <source>
        <dbReference type="PROSITE-ProRule" id="PRU00282"/>
    </source>
</evidence>
<comment type="similarity">
    <text evidence="2 10">Belongs to the mitochondrial carrier (TC 2.A.29) family.</text>
</comment>
<evidence type="ECO:0000256" key="4">
    <source>
        <dbReference type="ARBA" id="ARBA00022692"/>
    </source>
</evidence>
<dbReference type="PROSITE" id="PS50920">
    <property type="entry name" value="SOLCAR"/>
    <property type="match status" value="3"/>
</dbReference>
<keyword evidence="5" id="KW-0677">Repeat</keyword>
<dbReference type="GO" id="GO:1990575">
    <property type="term" value="P:mitochondrial L-ornithine transmembrane transport"/>
    <property type="evidence" value="ECO:0007669"/>
    <property type="project" value="TreeGrafter"/>
</dbReference>
<keyword evidence="8 9" id="KW-0472">Membrane</keyword>
<sequence>MSTSNWRDSVAGSAGGAMQVLVGHPLDTVKVRLQIEGSSKFRGPIDCLTTTVRNEGVLGLYKGMSSPLVGIAAVNSLLFWAYSKLKALQSGSSKIQATYTQTAIAGAGAGAVNTILSSPVELLKIRLQAQYTSPKAGDPSAFRNPVQLGRYIVREFGLRRGLFWGFNSTLLREVPAYAAFYTGFEFSKRHFSAYNKRRGIEDINVVQMIVSGSFAGVCCWLASYPFDVIKSKVQNSPQPPASASYIIETAKQIKAQQGWSGFLRGFTPTGKIIL</sequence>
<dbReference type="AlphaFoldDB" id="A0A9W8A091"/>
<comment type="caution">
    <text evidence="11">The sequence shown here is derived from an EMBL/GenBank/DDBJ whole genome shotgun (WGS) entry which is preliminary data.</text>
</comment>
<evidence type="ECO:0000313" key="11">
    <source>
        <dbReference type="EMBL" id="KAJ1920157.1"/>
    </source>
</evidence>
<comment type="subcellular location">
    <subcellularLocation>
        <location evidence="1">Mitochondrion membrane</location>
        <topology evidence="1">Multi-pass membrane protein</topology>
    </subcellularLocation>
</comment>
<dbReference type="InterPro" id="IPR050567">
    <property type="entry name" value="Mitochondrial_Carrier"/>
</dbReference>
<accession>A0A9W8A091</accession>
<dbReference type="GO" id="GO:0031966">
    <property type="term" value="C:mitochondrial membrane"/>
    <property type="evidence" value="ECO:0007669"/>
    <property type="project" value="UniProtKB-SubCell"/>
</dbReference>
<feature type="repeat" description="Solcar" evidence="9">
    <location>
        <begin position="203"/>
        <end position="274"/>
    </location>
</feature>
<keyword evidence="7" id="KW-0496">Mitochondrion</keyword>
<evidence type="ECO:0000256" key="7">
    <source>
        <dbReference type="ARBA" id="ARBA00023128"/>
    </source>
</evidence>
<evidence type="ECO:0000256" key="1">
    <source>
        <dbReference type="ARBA" id="ARBA00004225"/>
    </source>
</evidence>